<dbReference type="SUPFAM" id="SSF48452">
    <property type="entry name" value="TPR-like"/>
    <property type="match status" value="2"/>
</dbReference>
<dbReference type="Pfam" id="PF00990">
    <property type="entry name" value="GGDEF"/>
    <property type="match status" value="1"/>
</dbReference>
<dbReference type="InterPro" id="IPR011990">
    <property type="entry name" value="TPR-like_helical_dom_sf"/>
</dbReference>
<evidence type="ECO:0000313" key="4">
    <source>
        <dbReference type="Proteomes" id="UP001595998"/>
    </source>
</evidence>
<evidence type="ECO:0000313" key="3">
    <source>
        <dbReference type="EMBL" id="MFC4427765.1"/>
    </source>
</evidence>
<dbReference type="PROSITE" id="PS50883">
    <property type="entry name" value="EAL"/>
    <property type="match status" value="1"/>
</dbReference>
<dbReference type="CDD" id="cd01948">
    <property type="entry name" value="EAL"/>
    <property type="match status" value="1"/>
</dbReference>
<dbReference type="PROSITE" id="PS50887">
    <property type="entry name" value="GGDEF"/>
    <property type="match status" value="1"/>
</dbReference>
<proteinExistence type="predicted"/>
<dbReference type="Gene3D" id="3.20.20.450">
    <property type="entry name" value="EAL domain"/>
    <property type="match status" value="1"/>
</dbReference>
<protein>
    <submittedName>
        <fullName evidence="3">EAL domain-containing protein</fullName>
    </submittedName>
</protein>
<dbReference type="InterPro" id="IPR050706">
    <property type="entry name" value="Cyclic-di-GMP_PDE-like"/>
</dbReference>
<dbReference type="NCBIfam" id="TIGR00254">
    <property type="entry name" value="GGDEF"/>
    <property type="match status" value="1"/>
</dbReference>
<evidence type="ECO:0000259" key="1">
    <source>
        <dbReference type="PROSITE" id="PS50883"/>
    </source>
</evidence>
<organism evidence="3 4">
    <name type="scientific">Deinococcus navajonensis</name>
    <dbReference type="NCBI Taxonomy" id="309884"/>
    <lineage>
        <taxon>Bacteria</taxon>
        <taxon>Thermotogati</taxon>
        <taxon>Deinococcota</taxon>
        <taxon>Deinococci</taxon>
        <taxon>Deinococcales</taxon>
        <taxon>Deinococcaceae</taxon>
        <taxon>Deinococcus</taxon>
    </lineage>
</organism>
<keyword evidence="4" id="KW-1185">Reference proteome</keyword>
<dbReference type="InterPro" id="IPR019734">
    <property type="entry name" value="TPR_rpt"/>
</dbReference>
<dbReference type="PANTHER" id="PTHR33121:SF70">
    <property type="entry name" value="SIGNALING PROTEIN YKOW"/>
    <property type="match status" value="1"/>
</dbReference>
<dbReference type="Pfam" id="PF00563">
    <property type="entry name" value="EAL"/>
    <property type="match status" value="1"/>
</dbReference>
<dbReference type="SUPFAM" id="SSF55073">
    <property type="entry name" value="Nucleotide cyclase"/>
    <property type="match status" value="1"/>
</dbReference>
<dbReference type="Pfam" id="PF13374">
    <property type="entry name" value="TPR_10"/>
    <property type="match status" value="1"/>
</dbReference>
<dbReference type="InterPro" id="IPR035919">
    <property type="entry name" value="EAL_sf"/>
</dbReference>
<comment type="caution">
    <text evidence="3">The sequence shown here is derived from an EMBL/GenBank/DDBJ whole genome shotgun (WGS) entry which is preliminary data.</text>
</comment>
<feature type="domain" description="GGDEF" evidence="2">
    <location>
        <begin position="448"/>
        <end position="576"/>
    </location>
</feature>
<reference evidence="4" key="1">
    <citation type="journal article" date="2019" name="Int. J. Syst. Evol. Microbiol.">
        <title>The Global Catalogue of Microorganisms (GCM) 10K type strain sequencing project: providing services to taxonomists for standard genome sequencing and annotation.</title>
        <authorList>
            <consortium name="The Broad Institute Genomics Platform"/>
            <consortium name="The Broad Institute Genome Sequencing Center for Infectious Disease"/>
            <person name="Wu L."/>
            <person name="Ma J."/>
        </authorList>
    </citation>
    <scope>NUCLEOTIDE SEQUENCE [LARGE SCALE GENOMIC DNA]</scope>
    <source>
        <strain evidence="4">CCUG 56029</strain>
    </source>
</reference>
<name>A0ABV8XQG3_9DEIO</name>
<sequence>MPLHPDHDPAPEERYDVARPADVTALEAQLAQAEAAVRAGEFGVAAEALRATEGNPTLAGRRGILEGRLHRAQGQSDQALAAFNQAAVAAQALGQRSVQADALMQLAQEQHRHMHSREALRTLERALDIREALGDLAGTVYGRCNVALILISQGQQDQALQVLHQALDDLKESELPAPETHVRATLGMLLLQRGRFEDARGQFLSALHLAEQQGDVSSRTTLALNAGEAARQLGDLEVASTLLQDALNGARKLSNLRLQAAALHSLALVHTASGEKERAETYMHEAFRLAEQQGDVDAQIDALLGLGGSLLGRRETARAAETLSRALTLSELGLRKQKQVQAHLLLANVHEAGEPYETIWHLRRVLELQGELSSESREQQLRDVTAQLEVESAKRAAEYERELREKAEQTVQAQLAELERGRLTDHLTGLPNRLMLRAHLDQALRQGQHFSLLMLDVDQFKVLNDSYGHDDADDLLRALAGRLQQIVGPGDILARTGPDEYTLLSHLPPEDLGRRVEETLRGVALAHGSQTVPVSVSAGLAQWPEHARDGEELRRAATLALQDAQREGSVWRVYNPAQHTELGLEQALSHALAQGEFELHYQPVIDDVAGKVVSVEALLRWHSIQHGPQSPAVFIPLLERSGLIVQVGDWVLHEACRAAARWGDVRVAVNLSARQFASGDLIDTVRRALTASGLPPQQLDLEITESLMMQNPARTADLLGRLRAMGVGVLLDDFGTGYSSLSYIHHFPLTGVKIDREFVRQLDTETRARGQVIIRAVVQICGDLGLKVVAEGIETPAQRAVLREMGVSQMQGFLFARPTPGWTPRSPG</sequence>
<dbReference type="Gene3D" id="1.25.40.10">
    <property type="entry name" value="Tetratricopeptide repeat domain"/>
    <property type="match status" value="2"/>
</dbReference>
<dbReference type="EMBL" id="JBHSEH010000024">
    <property type="protein sequence ID" value="MFC4427765.1"/>
    <property type="molecule type" value="Genomic_DNA"/>
</dbReference>
<dbReference type="SMART" id="SM00267">
    <property type="entry name" value="GGDEF"/>
    <property type="match status" value="1"/>
</dbReference>
<dbReference type="SUPFAM" id="SSF141868">
    <property type="entry name" value="EAL domain-like"/>
    <property type="match status" value="1"/>
</dbReference>
<dbReference type="InterPro" id="IPR001633">
    <property type="entry name" value="EAL_dom"/>
</dbReference>
<dbReference type="Gene3D" id="3.30.70.270">
    <property type="match status" value="1"/>
</dbReference>
<dbReference type="InterPro" id="IPR043128">
    <property type="entry name" value="Rev_trsase/Diguanyl_cyclase"/>
</dbReference>
<evidence type="ECO:0000259" key="2">
    <source>
        <dbReference type="PROSITE" id="PS50887"/>
    </source>
</evidence>
<feature type="domain" description="EAL" evidence="1">
    <location>
        <begin position="581"/>
        <end position="828"/>
    </location>
</feature>
<dbReference type="SMART" id="SM00052">
    <property type="entry name" value="EAL"/>
    <property type="match status" value="1"/>
</dbReference>
<accession>A0ABV8XQG3</accession>
<dbReference type="SMART" id="SM00028">
    <property type="entry name" value="TPR"/>
    <property type="match status" value="6"/>
</dbReference>
<dbReference type="InterPro" id="IPR029787">
    <property type="entry name" value="Nucleotide_cyclase"/>
</dbReference>
<dbReference type="PANTHER" id="PTHR33121">
    <property type="entry name" value="CYCLIC DI-GMP PHOSPHODIESTERASE PDEF"/>
    <property type="match status" value="1"/>
</dbReference>
<dbReference type="InterPro" id="IPR000160">
    <property type="entry name" value="GGDEF_dom"/>
</dbReference>
<gene>
    <name evidence="3" type="ORF">ACFOZ9_16220</name>
</gene>
<dbReference type="CDD" id="cd01949">
    <property type="entry name" value="GGDEF"/>
    <property type="match status" value="1"/>
</dbReference>
<dbReference type="Proteomes" id="UP001595998">
    <property type="component" value="Unassembled WGS sequence"/>
</dbReference>
<dbReference type="RefSeq" id="WP_380041572.1">
    <property type="nucleotide sequence ID" value="NZ_JBHSEH010000024.1"/>
</dbReference>